<dbReference type="InterPro" id="IPR016032">
    <property type="entry name" value="Sig_transdc_resp-reg_C-effctor"/>
</dbReference>
<gene>
    <name evidence="6" type="ORF">CE91St30_10830</name>
</gene>
<evidence type="ECO:0000313" key="7">
    <source>
        <dbReference type="Proteomes" id="UP001320544"/>
    </source>
</evidence>
<sequence length="471" mass="50294">MGVGSAEKTETGDSPFSFRLLGIGFWQAWWMLVLCTTIVVPPDLSFLGVRPSVWTLLFTSIGFAIAAIIAPRVGSFIERGRMFGVAALLCTVGTGVCLVMRALPGHDAFTGLLLAFLMIAAFGNALLLVMWGELWATLATDRVSQYLFSSYAFAFVLFFGVQLLPEIVTAAAVCLLPLASCAILYSSRDETRRAPSAAVFAVDRPLVVKAMGAVVVAGLAYGIAQSFYASMAAPHIAEGRPDLLVAGACFIALAAHIAFERSAAAPIAMFRPIVPALSIGLILFAVLPIAYGYFGNGLVIVGGYCLDILIMLVSADLAFRAKRPVALFFSCSILVLRLATIAGLAAVDLAAGVGLVSPDSQLHLLIALAVLVILVGTLVFSQSELQRFYQPQPAIRQNRDLEEHCAVMAERCGLTAREAEVLMLLASGRNVPYICKELCIAESTARHHVGAIYRKLGVYDRQGMIDVILQG</sequence>
<dbReference type="PRINTS" id="PR00038">
    <property type="entry name" value="HTHLUXR"/>
</dbReference>
<proteinExistence type="predicted"/>
<name>A0ABM7WHL2_9ACTN</name>
<dbReference type="InterPro" id="IPR000792">
    <property type="entry name" value="Tscrpt_reg_LuxR_C"/>
</dbReference>
<dbReference type="PROSITE" id="PS50043">
    <property type="entry name" value="HTH_LUXR_2"/>
    <property type="match status" value="1"/>
</dbReference>
<dbReference type="Gene3D" id="1.10.10.10">
    <property type="entry name" value="Winged helix-like DNA-binding domain superfamily/Winged helix DNA-binding domain"/>
    <property type="match status" value="1"/>
</dbReference>
<keyword evidence="4" id="KW-0812">Transmembrane</keyword>
<dbReference type="Proteomes" id="UP001320544">
    <property type="component" value="Chromosome"/>
</dbReference>
<evidence type="ECO:0000256" key="2">
    <source>
        <dbReference type="ARBA" id="ARBA00023125"/>
    </source>
</evidence>
<feature type="transmembrane region" description="Helical" evidence="4">
    <location>
        <begin position="326"/>
        <end position="356"/>
    </location>
</feature>
<evidence type="ECO:0000256" key="4">
    <source>
        <dbReference type="SAM" id="Phobius"/>
    </source>
</evidence>
<evidence type="ECO:0000256" key="3">
    <source>
        <dbReference type="ARBA" id="ARBA00023163"/>
    </source>
</evidence>
<feature type="transmembrane region" description="Helical" evidence="4">
    <location>
        <begin position="206"/>
        <end position="223"/>
    </location>
</feature>
<organism evidence="6 7">
    <name type="scientific">Raoultibacter timonensis</name>
    <dbReference type="NCBI Taxonomy" id="1907662"/>
    <lineage>
        <taxon>Bacteria</taxon>
        <taxon>Bacillati</taxon>
        <taxon>Actinomycetota</taxon>
        <taxon>Coriobacteriia</taxon>
        <taxon>Eggerthellales</taxon>
        <taxon>Eggerthellaceae</taxon>
        <taxon>Raoultibacter</taxon>
    </lineage>
</organism>
<keyword evidence="3" id="KW-0804">Transcription</keyword>
<feature type="transmembrane region" description="Helical" evidence="4">
    <location>
        <begin position="20"/>
        <end position="40"/>
    </location>
</feature>
<feature type="transmembrane region" description="Helical" evidence="4">
    <location>
        <begin position="297"/>
        <end position="319"/>
    </location>
</feature>
<evidence type="ECO:0000313" key="6">
    <source>
        <dbReference type="EMBL" id="BDE95750.1"/>
    </source>
</evidence>
<dbReference type="EMBL" id="AP025564">
    <property type="protein sequence ID" value="BDE95750.1"/>
    <property type="molecule type" value="Genomic_DNA"/>
</dbReference>
<feature type="transmembrane region" description="Helical" evidence="4">
    <location>
        <begin position="52"/>
        <end position="70"/>
    </location>
</feature>
<dbReference type="SMART" id="SM00421">
    <property type="entry name" value="HTH_LUXR"/>
    <property type="match status" value="1"/>
</dbReference>
<feature type="transmembrane region" description="Helical" evidence="4">
    <location>
        <begin position="272"/>
        <end position="291"/>
    </location>
</feature>
<feature type="transmembrane region" description="Helical" evidence="4">
    <location>
        <begin position="362"/>
        <end position="380"/>
    </location>
</feature>
<dbReference type="SUPFAM" id="SSF46894">
    <property type="entry name" value="C-terminal effector domain of the bipartite response regulators"/>
    <property type="match status" value="1"/>
</dbReference>
<accession>A0ABM7WHL2</accession>
<dbReference type="CDD" id="cd06170">
    <property type="entry name" value="LuxR_C_like"/>
    <property type="match status" value="1"/>
</dbReference>
<feature type="transmembrane region" description="Helical" evidence="4">
    <location>
        <begin position="82"/>
        <end position="103"/>
    </location>
</feature>
<feature type="domain" description="HTH luxR-type" evidence="5">
    <location>
        <begin position="407"/>
        <end position="471"/>
    </location>
</feature>
<feature type="transmembrane region" description="Helical" evidence="4">
    <location>
        <begin position="243"/>
        <end position="260"/>
    </location>
</feature>
<dbReference type="PANTHER" id="PTHR44688:SF16">
    <property type="entry name" value="DNA-BINDING TRANSCRIPTIONAL ACTIVATOR DEVR_DOSR"/>
    <property type="match status" value="1"/>
</dbReference>
<keyword evidence="1" id="KW-0805">Transcription regulation</keyword>
<evidence type="ECO:0000256" key="1">
    <source>
        <dbReference type="ARBA" id="ARBA00023015"/>
    </source>
</evidence>
<dbReference type="Pfam" id="PF00196">
    <property type="entry name" value="GerE"/>
    <property type="match status" value="1"/>
</dbReference>
<feature type="transmembrane region" description="Helical" evidence="4">
    <location>
        <begin position="143"/>
        <end position="161"/>
    </location>
</feature>
<dbReference type="RefSeq" id="WP_244412021.1">
    <property type="nucleotide sequence ID" value="NZ_AP025564.1"/>
</dbReference>
<feature type="transmembrane region" description="Helical" evidence="4">
    <location>
        <begin position="109"/>
        <end position="131"/>
    </location>
</feature>
<reference evidence="6 7" key="1">
    <citation type="submission" date="2022-01" db="EMBL/GenBank/DDBJ databases">
        <title>Novel bile acid biosynthetic pathways are enriched in the microbiome of centenarians.</title>
        <authorList>
            <person name="Sato Y."/>
            <person name="Atarashi K."/>
            <person name="Plichta R.D."/>
            <person name="Arai Y."/>
            <person name="Sasajima S."/>
            <person name="Kearney M.S."/>
            <person name="Suda W."/>
            <person name="Takeshita K."/>
            <person name="Sasaki T."/>
            <person name="Okamoto S."/>
            <person name="Skelly N.A."/>
            <person name="Okamura Y."/>
            <person name="Vlamakis H."/>
            <person name="Li Y."/>
            <person name="Tanoue T."/>
            <person name="Takei H."/>
            <person name="Nittono H."/>
            <person name="Narushima S."/>
            <person name="Irie J."/>
            <person name="Itoh H."/>
            <person name="Moriya K."/>
            <person name="Sugiura Y."/>
            <person name="Suematsu M."/>
            <person name="Moritoki N."/>
            <person name="Shibata S."/>
            <person name="Littman R.D."/>
            <person name="Fischbach A.M."/>
            <person name="Uwamino Y."/>
            <person name="Inoue T."/>
            <person name="Honda A."/>
            <person name="Hattori M."/>
            <person name="Murai T."/>
            <person name="Xavier J.R."/>
            <person name="Hirose N."/>
            <person name="Honda K."/>
        </authorList>
    </citation>
    <scope>NUCLEOTIDE SEQUENCE [LARGE SCALE GENOMIC DNA]</scope>
    <source>
        <strain evidence="6 7">CE91-St30</strain>
    </source>
</reference>
<protein>
    <recommendedName>
        <fullName evidence="5">HTH luxR-type domain-containing protein</fullName>
    </recommendedName>
</protein>
<dbReference type="PANTHER" id="PTHR44688">
    <property type="entry name" value="DNA-BINDING TRANSCRIPTIONAL ACTIVATOR DEVR_DOSR"/>
    <property type="match status" value="1"/>
</dbReference>
<keyword evidence="2" id="KW-0238">DNA-binding</keyword>
<feature type="transmembrane region" description="Helical" evidence="4">
    <location>
        <begin position="167"/>
        <end position="185"/>
    </location>
</feature>
<keyword evidence="4" id="KW-1133">Transmembrane helix</keyword>
<keyword evidence="4" id="KW-0472">Membrane</keyword>
<evidence type="ECO:0000259" key="5">
    <source>
        <dbReference type="PROSITE" id="PS50043"/>
    </source>
</evidence>
<keyword evidence="7" id="KW-1185">Reference proteome</keyword>
<dbReference type="InterPro" id="IPR036388">
    <property type="entry name" value="WH-like_DNA-bd_sf"/>
</dbReference>